<keyword evidence="1" id="KW-0560">Oxidoreductase</keyword>
<accession>A0ABD2XRQ2</accession>
<dbReference type="GO" id="GO:0004497">
    <property type="term" value="F:monooxygenase activity"/>
    <property type="evidence" value="ECO:0007669"/>
    <property type="project" value="UniProtKB-KW"/>
</dbReference>
<keyword evidence="2" id="KW-0503">Monooxygenase</keyword>
<dbReference type="InterPro" id="IPR036188">
    <property type="entry name" value="FAD/NAD-bd_sf"/>
</dbReference>
<evidence type="ECO:0000313" key="3">
    <source>
        <dbReference type="EMBL" id="KAL3497564.1"/>
    </source>
</evidence>
<proteinExistence type="predicted"/>
<name>A0ABD2XRQ2_9GENT</name>
<organism evidence="3 4">
    <name type="scientific">Cinchona calisaya</name>
    <dbReference type="NCBI Taxonomy" id="153742"/>
    <lineage>
        <taxon>Eukaryota</taxon>
        <taxon>Viridiplantae</taxon>
        <taxon>Streptophyta</taxon>
        <taxon>Embryophyta</taxon>
        <taxon>Tracheophyta</taxon>
        <taxon>Spermatophyta</taxon>
        <taxon>Magnoliopsida</taxon>
        <taxon>eudicotyledons</taxon>
        <taxon>Gunneridae</taxon>
        <taxon>Pentapetalae</taxon>
        <taxon>asterids</taxon>
        <taxon>lamiids</taxon>
        <taxon>Gentianales</taxon>
        <taxon>Rubiaceae</taxon>
        <taxon>Cinchonoideae</taxon>
        <taxon>Cinchoneae</taxon>
        <taxon>Cinchona</taxon>
    </lineage>
</organism>
<dbReference type="PANTHER" id="PTHR45934">
    <property type="entry name" value="FAD/NAD(P)-BINDING OXIDOREDUCTASE FAMILY PROTEIN"/>
    <property type="match status" value="1"/>
</dbReference>
<evidence type="ECO:0000256" key="1">
    <source>
        <dbReference type="ARBA" id="ARBA00023002"/>
    </source>
</evidence>
<protein>
    <submittedName>
        <fullName evidence="3">Uncharacterized protein</fullName>
    </submittedName>
</protein>
<evidence type="ECO:0000313" key="4">
    <source>
        <dbReference type="Proteomes" id="UP001630127"/>
    </source>
</evidence>
<dbReference type="Gene3D" id="3.50.50.60">
    <property type="entry name" value="FAD/NAD(P)-binding domain"/>
    <property type="match status" value="1"/>
</dbReference>
<evidence type="ECO:0000256" key="2">
    <source>
        <dbReference type="ARBA" id="ARBA00023033"/>
    </source>
</evidence>
<dbReference type="SUPFAM" id="SSF51905">
    <property type="entry name" value="FAD/NAD(P)-binding domain"/>
    <property type="match status" value="1"/>
</dbReference>
<keyword evidence="4" id="KW-1185">Reference proteome</keyword>
<dbReference type="Proteomes" id="UP001630127">
    <property type="component" value="Unassembled WGS sequence"/>
</dbReference>
<dbReference type="PANTHER" id="PTHR45934:SF9">
    <property type="entry name" value="FAD_NAD(P)-BINDING OXIDOREDUCTASE FAMILY PROTEIN"/>
    <property type="match status" value="1"/>
</dbReference>
<sequence length="102" mass="11626">MTLNLGQGVCCALEDAIVLSKKLADVVFFRTMFVEDAFKAYEEEHWVHVFPLTIHANAVGTLLQWDNSLVCSVRNNIIIPKLFRLGPVLEYINFEFVPLLTK</sequence>
<dbReference type="InterPro" id="IPR044560">
    <property type="entry name" value="MOase"/>
</dbReference>
<comment type="caution">
    <text evidence="3">The sequence shown here is derived from an EMBL/GenBank/DDBJ whole genome shotgun (WGS) entry which is preliminary data.</text>
</comment>
<reference evidence="3 4" key="1">
    <citation type="submission" date="2024-11" db="EMBL/GenBank/DDBJ databases">
        <title>A near-complete genome assembly of Cinchona calisaya.</title>
        <authorList>
            <person name="Lian D.C."/>
            <person name="Zhao X.W."/>
            <person name="Wei L."/>
        </authorList>
    </citation>
    <scope>NUCLEOTIDE SEQUENCE [LARGE SCALE GENOMIC DNA]</scope>
    <source>
        <tissue evidence="3">Nenye</tissue>
    </source>
</reference>
<gene>
    <name evidence="3" type="ORF">ACH5RR_040296</name>
</gene>
<dbReference type="EMBL" id="JBJUIK010000017">
    <property type="protein sequence ID" value="KAL3497564.1"/>
    <property type="molecule type" value="Genomic_DNA"/>
</dbReference>
<dbReference type="AlphaFoldDB" id="A0ABD2XRQ2"/>